<keyword evidence="3" id="KW-1185">Reference proteome</keyword>
<gene>
    <name evidence="2" type="ORF">NDU88_003537</name>
</gene>
<comment type="caution">
    <text evidence="2">The sequence shown here is derived from an EMBL/GenBank/DDBJ whole genome shotgun (WGS) entry which is preliminary data.</text>
</comment>
<accession>A0AAV7M4X3</accession>
<protein>
    <submittedName>
        <fullName evidence="2">Uncharacterized protein</fullName>
    </submittedName>
</protein>
<evidence type="ECO:0000256" key="1">
    <source>
        <dbReference type="SAM" id="MobiDB-lite"/>
    </source>
</evidence>
<dbReference type="AlphaFoldDB" id="A0AAV7M4X3"/>
<feature type="region of interest" description="Disordered" evidence="1">
    <location>
        <begin position="60"/>
        <end position="88"/>
    </location>
</feature>
<evidence type="ECO:0000313" key="3">
    <source>
        <dbReference type="Proteomes" id="UP001066276"/>
    </source>
</evidence>
<reference evidence="2" key="1">
    <citation type="journal article" date="2022" name="bioRxiv">
        <title>Sequencing and chromosome-scale assembly of the giantPleurodeles waltlgenome.</title>
        <authorList>
            <person name="Brown T."/>
            <person name="Elewa A."/>
            <person name="Iarovenko S."/>
            <person name="Subramanian E."/>
            <person name="Araus A.J."/>
            <person name="Petzold A."/>
            <person name="Susuki M."/>
            <person name="Suzuki K.-i.T."/>
            <person name="Hayashi T."/>
            <person name="Toyoda A."/>
            <person name="Oliveira C."/>
            <person name="Osipova E."/>
            <person name="Leigh N.D."/>
            <person name="Simon A."/>
            <person name="Yun M.H."/>
        </authorList>
    </citation>
    <scope>NUCLEOTIDE SEQUENCE</scope>
    <source>
        <strain evidence="2">20211129_DDA</strain>
        <tissue evidence="2">Liver</tissue>
    </source>
</reference>
<name>A0AAV7M4X3_PLEWA</name>
<dbReference type="Proteomes" id="UP001066276">
    <property type="component" value="Chromosome 10"/>
</dbReference>
<organism evidence="2 3">
    <name type="scientific">Pleurodeles waltl</name>
    <name type="common">Iberian ribbed newt</name>
    <dbReference type="NCBI Taxonomy" id="8319"/>
    <lineage>
        <taxon>Eukaryota</taxon>
        <taxon>Metazoa</taxon>
        <taxon>Chordata</taxon>
        <taxon>Craniata</taxon>
        <taxon>Vertebrata</taxon>
        <taxon>Euteleostomi</taxon>
        <taxon>Amphibia</taxon>
        <taxon>Batrachia</taxon>
        <taxon>Caudata</taxon>
        <taxon>Salamandroidea</taxon>
        <taxon>Salamandridae</taxon>
        <taxon>Pleurodelinae</taxon>
        <taxon>Pleurodeles</taxon>
    </lineage>
</organism>
<evidence type="ECO:0000313" key="2">
    <source>
        <dbReference type="EMBL" id="KAJ1098426.1"/>
    </source>
</evidence>
<dbReference type="EMBL" id="JANPWB010000014">
    <property type="protein sequence ID" value="KAJ1098426.1"/>
    <property type="molecule type" value="Genomic_DNA"/>
</dbReference>
<sequence length="88" mass="10046">MSTRTPCCRALPRGRPNLTTPARRLYWSRVSHLLLRRTSRSLRVVALIRATTQQIGDEGVRTLTPGCAPQWPRARRSDRAVEARPQIK</sequence>
<proteinExistence type="predicted"/>